<dbReference type="KEGG" id="bbro:BAU06_00645"/>
<keyword evidence="3" id="KW-1185">Reference proteome</keyword>
<evidence type="ECO:0000313" key="2">
    <source>
        <dbReference type="EMBL" id="ANN70049.1"/>
    </source>
</evidence>
<proteinExistence type="predicted"/>
<dbReference type="Proteomes" id="UP000091897">
    <property type="component" value="Chromosome"/>
</dbReference>
<accession>A0A193FSK2</accession>
<protein>
    <submittedName>
        <fullName evidence="2">Uncharacterized protein</fullName>
    </submittedName>
</protein>
<dbReference type="Proteomes" id="UP000092213">
    <property type="component" value="Chromosome"/>
</dbReference>
<gene>
    <name evidence="1" type="ORF">BAU06_00645</name>
    <name evidence="2" type="ORF">BAU08_00635</name>
</gene>
<evidence type="ECO:0000313" key="1">
    <source>
        <dbReference type="EMBL" id="ANN65018.1"/>
    </source>
</evidence>
<organism evidence="2 4">
    <name type="scientific">Bordetella bronchialis</name>
    <dbReference type="NCBI Taxonomy" id="463025"/>
    <lineage>
        <taxon>Bacteria</taxon>
        <taxon>Pseudomonadati</taxon>
        <taxon>Pseudomonadota</taxon>
        <taxon>Betaproteobacteria</taxon>
        <taxon>Burkholderiales</taxon>
        <taxon>Alcaligenaceae</taxon>
        <taxon>Bordetella</taxon>
    </lineage>
</organism>
<name>A0A193FSK2_9BORD</name>
<evidence type="ECO:0000313" key="3">
    <source>
        <dbReference type="Proteomes" id="UP000091897"/>
    </source>
</evidence>
<dbReference type="AlphaFoldDB" id="A0A193FSK2"/>
<reference evidence="3 4" key="1">
    <citation type="submission" date="2016-06" db="EMBL/GenBank/DDBJ databases">
        <title>Complete genome sequences of Bordetella bronchialis and Bordetella flabilis.</title>
        <authorList>
            <person name="LiPuma J.J."/>
            <person name="Spilker T."/>
        </authorList>
    </citation>
    <scope>NUCLEOTIDE SEQUENCE [LARGE SCALE GENOMIC DNA]</scope>
    <source>
        <strain evidence="2 4">AU17976</strain>
        <strain evidence="1 3">AU3182</strain>
    </source>
</reference>
<dbReference type="EMBL" id="CP016170">
    <property type="protein sequence ID" value="ANN65018.1"/>
    <property type="molecule type" value="Genomic_DNA"/>
</dbReference>
<dbReference type="EMBL" id="CP016171">
    <property type="protein sequence ID" value="ANN70049.1"/>
    <property type="molecule type" value="Genomic_DNA"/>
</dbReference>
<evidence type="ECO:0000313" key="4">
    <source>
        <dbReference type="Proteomes" id="UP000092213"/>
    </source>
</evidence>
<dbReference type="STRING" id="463025.BAU08_00635"/>
<sequence length="78" mass="7792">MTYGLPIITPMAAHRTFLAMTTGRLDAPMGGLRLAQRGHAAVSAHADVALAMPAALSPAGSAAGALALSLQLPIGCRA</sequence>